<feature type="non-terminal residue" evidence="1">
    <location>
        <position position="69"/>
    </location>
</feature>
<organism evidence="1 2">
    <name type="scientific">Danaus plexippus plexippus</name>
    <dbReference type="NCBI Taxonomy" id="278856"/>
    <lineage>
        <taxon>Eukaryota</taxon>
        <taxon>Metazoa</taxon>
        <taxon>Ecdysozoa</taxon>
        <taxon>Arthropoda</taxon>
        <taxon>Hexapoda</taxon>
        <taxon>Insecta</taxon>
        <taxon>Pterygota</taxon>
        <taxon>Neoptera</taxon>
        <taxon>Endopterygota</taxon>
        <taxon>Lepidoptera</taxon>
        <taxon>Glossata</taxon>
        <taxon>Ditrysia</taxon>
        <taxon>Papilionoidea</taxon>
        <taxon>Nymphalidae</taxon>
        <taxon>Danainae</taxon>
        <taxon>Danaini</taxon>
        <taxon>Danaina</taxon>
        <taxon>Danaus</taxon>
        <taxon>Danaus</taxon>
    </lineage>
</organism>
<gene>
    <name evidence="1" type="ORF">KGM_208137A</name>
</gene>
<name>A0A212FNF0_DANPL</name>
<keyword evidence="1" id="KW-0645">Protease</keyword>
<keyword evidence="1" id="KW-0378">Hydrolase</keyword>
<dbReference type="GO" id="GO:0008233">
    <property type="term" value="F:peptidase activity"/>
    <property type="evidence" value="ECO:0007669"/>
    <property type="project" value="UniProtKB-KW"/>
</dbReference>
<dbReference type="Proteomes" id="UP000007151">
    <property type="component" value="Unassembled WGS sequence"/>
</dbReference>
<comment type="caution">
    <text evidence="1">The sequence shown here is derived from an EMBL/GenBank/DDBJ whole genome shotgun (WGS) entry which is preliminary data.</text>
</comment>
<dbReference type="KEGG" id="dpl:KGM_208137A"/>
<evidence type="ECO:0000313" key="2">
    <source>
        <dbReference type="Proteomes" id="UP000007151"/>
    </source>
</evidence>
<accession>A0A212FNF0</accession>
<reference evidence="1 2" key="1">
    <citation type="journal article" date="2011" name="Cell">
        <title>The monarch butterfly genome yields insights into long-distance migration.</title>
        <authorList>
            <person name="Zhan S."/>
            <person name="Merlin C."/>
            <person name="Boore J.L."/>
            <person name="Reppert S.M."/>
        </authorList>
    </citation>
    <scope>NUCLEOTIDE SEQUENCE [LARGE SCALE GENOMIC DNA]</scope>
    <source>
        <strain evidence="1">F-2</strain>
    </source>
</reference>
<dbReference type="AlphaFoldDB" id="A0A212FNF0"/>
<dbReference type="InParanoid" id="A0A212FNF0"/>
<dbReference type="GO" id="GO:0006508">
    <property type="term" value="P:proteolysis"/>
    <property type="evidence" value="ECO:0007669"/>
    <property type="project" value="UniProtKB-KW"/>
</dbReference>
<protein>
    <submittedName>
        <fullName evidence="1">Adhesive serine protease</fullName>
    </submittedName>
</protein>
<evidence type="ECO:0000313" key="1">
    <source>
        <dbReference type="EMBL" id="OWR55276.1"/>
    </source>
</evidence>
<proteinExistence type="predicted"/>
<sequence length="69" mass="7972">MFSQINHMEFYKNITRPSKSFSSFSNNYFNQLPKGKEKVQCGTRTVDYTLRRGKIVGGSEAPYGAFPWQ</sequence>
<keyword evidence="2" id="KW-1185">Reference proteome</keyword>
<dbReference type="EMBL" id="AGBW02005594">
    <property type="protein sequence ID" value="OWR55276.1"/>
    <property type="molecule type" value="Genomic_DNA"/>
</dbReference>